<dbReference type="AlphaFoldDB" id="A0A5S5C1S6"/>
<organism evidence="1 2">
    <name type="scientific">Paenibacillus methanolicus</name>
    <dbReference type="NCBI Taxonomy" id="582686"/>
    <lineage>
        <taxon>Bacteria</taxon>
        <taxon>Bacillati</taxon>
        <taxon>Bacillota</taxon>
        <taxon>Bacilli</taxon>
        <taxon>Bacillales</taxon>
        <taxon>Paenibacillaceae</taxon>
        <taxon>Paenibacillus</taxon>
    </lineage>
</organism>
<proteinExistence type="predicted"/>
<dbReference type="Proteomes" id="UP000323257">
    <property type="component" value="Unassembled WGS sequence"/>
</dbReference>
<evidence type="ECO:0000313" key="1">
    <source>
        <dbReference type="EMBL" id="TYP72558.1"/>
    </source>
</evidence>
<comment type="caution">
    <text evidence="1">The sequence shown here is derived from an EMBL/GenBank/DDBJ whole genome shotgun (WGS) entry which is preliminary data.</text>
</comment>
<dbReference type="EMBL" id="VNHS01000008">
    <property type="protein sequence ID" value="TYP72558.1"/>
    <property type="molecule type" value="Genomic_DNA"/>
</dbReference>
<keyword evidence="2" id="KW-1185">Reference proteome</keyword>
<name>A0A5S5C1S6_9BACL</name>
<sequence>MLTKLKQPGLIIGILGAAKLLLDSAGIQIPDETINDLANGISAVLVVISIFVDHGKS</sequence>
<accession>A0A5S5C1S6</accession>
<gene>
    <name evidence="1" type="ORF">BCM02_108213</name>
</gene>
<protein>
    <submittedName>
        <fullName evidence="1">Uncharacterized protein</fullName>
    </submittedName>
</protein>
<reference evidence="1 2" key="1">
    <citation type="submission" date="2019-07" db="EMBL/GenBank/DDBJ databases">
        <title>Genomic Encyclopedia of Type Strains, Phase III (KMG-III): the genomes of soil and plant-associated and newly described type strains.</title>
        <authorList>
            <person name="Whitman W."/>
        </authorList>
    </citation>
    <scope>NUCLEOTIDE SEQUENCE [LARGE SCALE GENOMIC DNA]</scope>
    <source>
        <strain evidence="1 2">BL24</strain>
    </source>
</reference>
<evidence type="ECO:0000313" key="2">
    <source>
        <dbReference type="Proteomes" id="UP000323257"/>
    </source>
</evidence>